<comment type="caution">
    <text evidence="2">The sequence shown here is derived from an EMBL/GenBank/DDBJ whole genome shotgun (WGS) entry which is preliminary data.</text>
</comment>
<keyword evidence="3" id="KW-1185">Reference proteome</keyword>
<proteinExistence type="predicted"/>
<organism evidence="2 3">
    <name type="scientific">Mesobacillus boroniphilus</name>
    <dbReference type="NCBI Taxonomy" id="308892"/>
    <lineage>
        <taxon>Bacteria</taxon>
        <taxon>Bacillati</taxon>
        <taxon>Bacillota</taxon>
        <taxon>Bacilli</taxon>
        <taxon>Bacillales</taxon>
        <taxon>Bacillaceae</taxon>
        <taxon>Mesobacillus</taxon>
    </lineage>
</organism>
<name>A0A944GZG0_9BACI</name>
<dbReference type="AlphaFoldDB" id="A0A944GZG0"/>
<evidence type="ECO:0000313" key="3">
    <source>
        <dbReference type="Proteomes" id="UP000761411"/>
    </source>
</evidence>
<feature type="domain" description="RiboL-PSP-HEPN" evidence="1">
    <location>
        <begin position="16"/>
        <end position="215"/>
    </location>
</feature>
<dbReference type="RefSeq" id="WP_213371724.1">
    <property type="nucleotide sequence ID" value="NZ_QTKX01000003.1"/>
</dbReference>
<dbReference type="Pfam" id="PF18735">
    <property type="entry name" value="HEPN_RiboL-PSP"/>
    <property type="match status" value="1"/>
</dbReference>
<evidence type="ECO:0000313" key="2">
    <source>
        <dbReference type="EMBL" id="MBS8266421.1"/>
    </source>
</evidence>
<dbReference type="EMBL" id="QTKX01000003">
    <property type="protein sequence ID" value="MBS8266421.1"/>
    <property type="molecule type" value="Genomic_DNA"/>
</dbReference>
<gene>
    <name evidence="2" type="ORF">DYI25_18520</name>
</gene>
<evidence type="ECO:0000259" key="1">
    <source>
        <dbReference type="Pfam" id="PF18735"/>
    </source>
</evidence>
<protein>
    <recommendedName>
        <fullName evidence="1">RiboL-PSP-HEPN domain-containing protein</fullName>
    </recommendedName>
</protein>
<accession>A0A944GZG0</accession>
<sequence length="231" mass="27162">MSTEHLERLQDKLDKNLAWRKRELTTLKSNIDVSEGTVLNTFIRVGITILYSHWEGFIKTGAREYLNYLNFQEIECQDMTDNFITLFFKSTIVDARESNKSIAHHRVTQSLFNHSGKIFKVDVMKKLIVDTEANLNYKVLEDILFSLGFDKTKYELKKNYIKDMMVDDRNKIAHGEYLELVDNRLQDADKKAKDQFETLYKEILDLIEHFKEQIMDAASHKLYLKPPSVVE</sequence>
<dbReference type="Proteomes" id="UP000761411">
    <property type="component" value="Unassembled WGS sequence"/>
</dbReference>
<reference evidence="2 3" key="1">
    <citation type="journal article" date="2021" name="Microorganisms">
        <title>Bacterial Dimethylsulfoniopropionate Biosynthesis in the East China Sea.</title>
        <authorList>
            <person name="Liu J."/>
            <person name="Zhang Y."/>
            <person name="Liu J."/>
            <person name="Zhong H."/>
            <person name="Williams B.T."/>
            <person name="Zheng Y."/>
            <person name="Curson A.R.J."/>
            <person name="Sun C."/>
            <person name="Sun H."/>
            <person name="Song D."/>
            <person name="Wagner Mackenzie B."/>
            <person name="Bermejo Martinez A."/>
            <person name="Todd J.D."/>
            <person name="Zhang X.H."/>
        </authorList>
    </citation>
    <scope>NUCLEOTIDE SEQUENCE [LARGE SCALE GENOMIC DNA]</scope>
    <source>
        <strain evidence="2 3">ESS08</strain>
    </source>
</reference>
<dbReference type="InterPro" id="IPR041519">
    <property type="entry name" value="HEPN_RiboL-PSP"/>
</dbReference>